<dbReference type="PROSITE" id="PS51352">
    <property type="entry name" value="THIOREDOXIN_2"/>
    <property type="match status" value="1"/>
</dbReference>
<evidence type="ECO:0000313" key="6">
    <source>
        <dbReference type="EMBL" id="PFG16540.1"/>
    </source>
</evidence>
<evidence type="ECO:0000256" key="1">
    <source>
        <dbReference type="ARBA" id="ARBA00022559"/>
    </source>
</evidence>
<evidence type="ECO:0000256" key="3">
    <source>
        <dbReference type="ARBA" id="ARBA00023157"/>
    </source>
</evidence>
<dbReference type="NCBIfam" id="NF001808">
    <property type="entry name" value="PRK00522.1"/>
    <property type="match status" value="1"/>
</dbReference>
<protein>
    <submittedName>
        <fullName evidence="6">Thiol peroxidase (Atypical 2-Cys peroxiredoxin)</fullName>
    </submittedName>
</protein>
<reference evidence="6 7" key="1">
    <citation type="submission" date="2017-10" db="EMBL/GenBank/DDBJ databases">
        <title>Sequencing the genomes of 1000 actinobacteria strains.</title>
        <authorList>
            <person name="Klenk H.-P."/>
        </authorList>
    </citation>
    <scope>NUCLEOTIDE SEQUENCE [LARGE SCALE GENOMIC DNA]</scope>
    <source>
        <strain evidence="6 7">DSM 15597</strain>
    </source>
</reference>
<keyword evidence="1 6" id="KW-0560">Oxidoreductase</keyword>
<evidence type="ECO:0000313" key="7">
    <source>
        <dbReference type="Proteomes" id="UP000226079"/>
    </source>
</evidence>
<evidence type="ECO:0000256" key="4">
    <source>
        <dbReference type="ARBA" id="ARBA00023284"/>
    </source>
</evidence>
<name>A0A2A9CSD3_9ACTN</name>
<accession>A0A2A9CSD3</accession>
<dbReference type="InterPro" id="IPR013740">
    <property type="entry name" value="Redoxin"/>
</dbReference>
<keyword evidence="4" id="KW-0676">Redox-active center</keyword>
<evidence type="ECO:0000256" key="2">
    <source>
        <dbReference type="ARBA" id="ARBA00022862"/>
    </source>
</evidence>
<dbReference type="InterPro" id="IPR036249">
    <property type="entry name" value="Thioredoxin-like_sf"/>
</dbReference>
<dbReference type="Gene3D" id="3.40.30.10">
    <property type="entry name" value="Glutaredoxin"/>
    <property type="match status" value="1"/>
</dbReference>
<dbReference type="EMBL" id="PDJC01000001">
    <property type="protein sequence ID" value="PFG16540.1"/>
    <property type="molecule type" value="Genomic_DNA"/>
</dbReference>
<proteinExistence type="predicted"/>
<dbReference type="PANTHER" id="PTHR43110">
    <property type="entry name" value="THIOL PEROXIDASE"/>
    <property type="match status" value="1"/>
</dbReference>
<dbReference type="InterPro" id="IPR013766">
    <property type="entry name" value="Thioredoxin_domain"/>
</dbReference>
<organism evidence="6 7">
    <name type="scientific">Propionicimonas paludicola</name>
    <dbReference type="NCBI Taxonomy" id="185243"/>
    <lineage>
        <taxon>Bacteria</taxon>
        <taxon>Bacillati</taxon>
        <taxon>Actinomycetota</taxon>
        <taxon>Actinomycetes</taxon>
        <taxon>Propionibacteriales</taxon>
        <taxon>Nocardioidaceae</taxon>
        <taxon>Propionicimonas</taxon>
    </lineage>
</organism>
<dbReference type="InterPro" id="IPR050455">
    <property type="entry name" value="Tpx_Peroxidase_subfamily"/>
</dbReference>
<keyword evidence="7" id="KW-1185">Reference proteome</keyword>
<keyword evidence="1 6" id="KW-0575">Peroxidase</keyword>
<sequence length="195" mass="20600">MPFPATVTPRFQGLRQTVSQTFPSGEHNWAMATLEHRGKTVHSIGELPQVGLQLPTFSLVGADLVDFGPEIAAGRRLVLNIFPSVDTSVCATSVRRFNELASGLPDTLVLCVSADLPMAASRFCAAEGLANVVTGSTFRSTFGADYGLTLVDGPMRGLLSRAVIVADAEGTIRHTEQVANISTEPNYDAALAALA</sequence>
<dbReference type="GO" id="GO:0008379">
    <property type="term" value="F:thioredoxin peroxidase activity"/>
    <property type="evidence" value="ECO:0007669"/>
    <property type="project" value="InterPro"/>
</dbReference>
<keyword evidence="2" id="KW-0049">Antioxidant</keyword>
<dbReference type="Pfam" id="PF08534">
    <property type="entry name" value="Redoxin"/>
    <property type="match status" value="1"/>
</dbReference>
<dbReference type="AlphaFoldDB" id="A0A2A9CSD3"/>
<dbReference type="CDD" id="cd03014">
    <property type="entry name" value="PRX_Atyp2cys"/>
    <property type="match status" value="1"/>
</dbReference>
<comment type="caution">
    <text evidence="6">The sequence shown here is derived from an EMBL/GenBank/DDBJ whole genome shotgun (WGS) entry which is preliminary data.</text>
</comment>
<keyword evidence="3" id="KW-1015">Disulfide bond</keyword>
<dbReference type="InterPro" id="IPR002065">
    <property type="entry name" value="TPX"/>
</dbReference>
<feature type="domain" description="Thioredoxin" evidence="5">
    <location>
        <begin position="48"/>
        <end position="195"/>
    </location>
</feature>
<dbReference type="PANTHER" id="PTHR43110:SF1">
    <property type="entry name" value="THIOL PEROXIDASE"/>
    <property type="match status" value="1"/>
</dbReference>
<dbReference type="Proteomes" id="UP000226079">
    <property type="component" value="Unassembled WGS sequence"/>
</dbReference>
<gene>
    <name evidence="6" type="ORF">ATK74_1085</name>
</gene>
<evidence type="ECO:0000259" key="5">
    <source>
        <dbReference type="PROSITE" id="PS51352"/>
    </source>
</evidence>
<dbReference type="SUPFAM" id="SSF52833">
    <property type="entry name" value="Thioredoxin-like"/>
    <property type="match status" value="1"/>
</dbReference>